<proteinExistence type="predicted"/>
<organism evidence="1 2">
    <name type="scientific">Paracoccidioides brasiliensis (strain Pb18)</name>
    <dbReference type="NCBI Taxonomy" id="502780"/>
    <lineage>
        <taxon>Eukaryota</taxon>
        <taxon>Fungi</taxon>
        <taxon>Dikarya</taxon>
        <taxon>Ascomycota</taxon>
        <taxon>Pezizomycotina</taxon>
        <taxon>Eurotiomycetes</taxon>
        <taxon>Eurotiomycetidae</taxon>
        <taxon>Onygenales</taxon>
        <taxon>Ajellomycetaceae</taxon>
        <taxon>Paracoccidioides</taxon>
    </lineage>
</organism>
<gene>
    <name evidence="1" type="ORF">PADG_12314</name>
</gene>
<accession>A0A0A0HW24</accession>
<dbReference type="VEuPathDB" id="FungiDB:PADG_12314"/>
<dbReference type="AlphaFoldDB" id="A0A0A0HW24"/>
<dbReference type="eggNOG" id="KOG0017">
    <property type="taxonomic scope" value="Eukaryota"/>
</dbReference>
<reference evidence="1 2" key="1">
    <citation type="journal article" date="2011" name="PLoS Genet.">
        <title>Comparative genomic analysis of human fungal pathogens causing paracoccidioidomycosis.</title>
        <authorList>
            <person name="Desjardins C.A."/>
            <person name="Champion M.D."/>
            <person name="Holder J.W."/>
            <person name="Muszewska A."/>
            <person name="Goldberg J."/>
            <person name="Bailao A.M."/>
            <person name="Brigido M.M."/>
            <person name="Ferreira M.E."/>
            <person name="Garcia A.M."/>
            <person name="Grynberg M."/>
            <person name="Gujja S."/>
            <person name="Heiman D.I."/>
            <person name="Henn M.R."/>
            <person name="Kodira C.D."/>
            <person name="Leon-Narvaez H."/>
            <person name="Longo L.V."/>
            <person name="Ma L.J."/>
            <person name="Malavazi I."/>
            <person name="Matsuo A.L."/>
            <person name="Morais F.V."/>
            <person name="Pereira M."/>
            <person name="Rodriguez-Brito S."/>
            <person name="Sakthikumar S."/>
            <person name="Salem-Izacc S.M."/>
            <person name="Sykes S.M."/>
            <person name="Teixeira M.M."/>
            <person name="Vallejo M.C."/>
            <person name="Walter M.E."/>
            <person name="Yandava C."/>
            <person name="Young S."/>
            <person name="Zeng Q."/>
            <person name="Zucker J."/>
            <person name="Felipe M.S."/>
            <person name="Goldman G.H."/>
            <person name="Haas B.J."/>
            <person name="McEwen J.G."/>
            <person name="Nino-Vega G."/>
            <person name="Puccia R."/>
            <person name="San-Blas G."/>
            <person name="Soares C.M."/>
            <person name="Birren B.W."/>
            <person name="Cuomo C.A."/>
        </authorList>
    </citation>
    <scope>NUCLEOTIDE SEQUENCE [LARGE SCALE GENOMIC DNA]</scope>
    <source>
        <strain evidence="1 2">Pb18</strain>
    </source>
</reference>
<sequence length="175" mass="20217">MQKSRSMSIRRTAQKISVEILHEDPNILLRFVLTIVDVNGRVFKQTKLPSLTERPRYPGRPSPSTNEVPAHALLGYRPTLRIDVSNLPYPSSIEAIHRAKETQAMQEKIQKQLEKAKTAQKAYYDSKHSAKRFHVGDWVLLNAKNFRMLCPTRKLDHKFVGPFQIIESWNTQVVQ</sequence>
<evidence type="ECO:0008006" key="3">
    <source>
        <dbReference type="Google" id="ProtNLM"/>
    </source>
</evidence>
<dbReference type="EMBL" id="KN275967">
    <property type="protein sequence ID" value="KGM91630.1"/>
    <property type="molecule type" value="Genomic_DNA"/>
</dbReference>
<evidence type="ECO:0000313" key="2">
    <source>
        <dbReference type="Proteomes" id="UP000001628"/>
    </source>
</evidence>
<evidence type="ECO:0000313" key="1">
    <source>
        <dbReference type="EMBL" id="KGM91630.1"/>
    </source>
</evidence>
<dbReference type="GeneID" id="22588211"/>
<protein>
    <recommendedName>
        <fullName evidence="3">Integrase zinc-binding domain-containing protein</fullName>
    </recommendedName>
</protein>
<name>A0A0A0HW24_PARBD</name>
<dbReference type="HOGENOM" id="CLU_1533053_0_0_1"/>
<dbReference type="InParanoid" id="A0A0A0HW24"/>
<dbReference type="KEGG" id="pbn:PADG_12314"/>
<dbReference type="Proteomes" id="UP000001628">
    <property type="component" value="Unassembled WGS sequence"/>
</dbReference>
<keyword evidence="2" id="KW-1185">Reference proteome</keyword>
<dbReference type="RefSeq" id="XP_010762953.1">
    <property type="nucleotide sequence ID" value="XM_010764651.1"/>
</dbReference>